<evidence type="ECO:0000256" key="3">
    <source>
        <dbReference type="ARBA" id="ARBA00022544"/>
    </source>
</evidence>
<keyword evidence="6" id="KW-0564">Palmitate</keyword>
<feature type="domain" description="Spore germination GerAC-like C-terminal" evidence="8">
    <location>
        <begin position="207"/>
        <end position="384"/>
    </location>
</feature>
<dbReference type="Proteomes" id="UP000198915">
    <property type="component" value="Unassembled WGS sequence"/>
</dbReference>
<keyword evidence="3" id="KW-0309">Germination</keyword>
<accession>A0A1I3XZ11</accession>
<dbReference type="EMBL" id="FORT01000010">
    <property type="protein sequence ID" value="SFK24226.1"/>
    <property type="molecule type" value="Genomic_DNA"/>
</dbReference>
<dbReference type="PROSITE" id="PS51257">
    <property type="entry name" value="PROKAR_LIPOPROTEIN"/>
    <property type="match status" value="1"/>
</dbReference>
<dbReference type="AlphaFoldDB" id="A0A1I3XZ11"/>
<gene>
    <name evidence="10" type="ORF">SAMN05518846_110128</name>
</gene>
<dbReference type="PANTHER" id="PTHR35789:SF1">
    <property type="entry name" value="SPORE GERMINATION PROTEIN B3"/>
    <property type="match status" value="1"/>
</dbReference>
<dbReference type="InterPro" id="IPR057336">
    <property type="entry name" value="GerAC_N"/>
</dbReference>
<keyword evidence="5" id="KW-0472">Membrane</keyword>
<evidence type="ECO:0000256" key="2">
    <source>
        <dbReference type="ARBA" id="ARBA00007886"/>
    </source>
</evidence>
<evidence type="ECO:0000256" key="6">
    <source>
        <dbReference type="ARBA" id="ARBA00023139"/>
    </source>
</evidence>
<name>A0A1I3XZ11_9BACL</name>
<dbReference type="InterPro" id="IPR038501">
    <property type="entry name" value="Spore_GerAC_C_sf"/>
</dbReference>
<feature type="domain" description="Spore germination protein N-terminal" evidence="9">
    <location>
        <begin position="32"/>
        <end position="197"/>
    </location>
</feature>
<keyword evidence="7" id="KW-0449">Lipoprotein</keyword>
<dbReference type="InterPro" id="IPR046953">
    <property type="entry name" value="Spore_GerAC-like_C"/>
</dbReference>
<evidence type="ECO:0000259" key="8">
    <source>
        <dbReference type="Pfam" id="PF05504"/>
    </source>
</evidence>
<evidence type="ECO:0000256" key="5">
    <source>
        <dbReference type="ARBA" id="ARBA00023136"/>
    </source>
</evidence>
<reference evidence="11" key="1">
    <citation type="submission" date="2016-10" db="EMBL/GenBank/DDBJ databases">
        <authorList>
            <person name="Varghese N."/>
            <person name="Submissions S."/>
        </authorList>
    </citation>
    <scope>NUCLEOTIDE SEQUENCE [LARGE SCALE GENOMIC DNA]</scope>
    <source>
        <strain evidence="11">OK042</strain>
    </source>
</reference>
<evidence type="ECO:0000256" key="4">
    <source>
        <dbReference type="ARBA" id="ARBA00022729"/>
    </source>
</evidence>
<evidence type="ECO:0000259" key="9">
    <source>
        <dbReference type="Pfam" id="PF25198"/>
    </source>
</evidence>
<comment type="subcellular location">
    <subcellularLocation>
        <location evidence="1">Membrane</location>
        <topology evidence="1">Lipid-anchor</topology>
    </subcellularLocation>
</comment>
<dbReference type="Pfam" id="PF05504">
    <property type="entry name" value="Spore_GerAC"/>
    <property type="match status" value="1"/>
</dbReference>
<keyword evidence="11" id="KW-1185">Reference proteome</keyword>
<dbReference type="InterPro" id="IPR008844">
    <property type="entry name" value="Spore_GerAC-like"/>
</dbReference>
<dbReference type="GO" id="GO:0009847">
    <property type="term" value="P:spore germination"/>
    <property type="evidence" value="ECO:0007669"/>
    <property type="project" value="InterPro"/>
</dbReference>
<evidence type="ECO:0000256" key="7">
    <source>
        <dbReference type="ARBA" id="ARBA00023288"/>
    </source>
</evidence>
<dbReference type="STRING" id="1884381.SAMN05518846_110128"/>
<dbReference type="NCBIfam" id="TIGR02887">
    <property type="entry name" value="spore_ger_x_C"/>
    <property type="match status" value="1"/>
</dbReference>
<comment type="similarity">
    <text evidence="2">Belongs to the GerABKC lipoprotein family.</text>
</comment>
<dbReference type="Pfam" id="PF25198">
    <property type="entry name" value="Spore_GerAC_N"/>
    <property type="match status" value="1"/>
</dbReference>
<evidence type="ECO:0000256" key="1">
    <source>
        <dbReference type="ARBA" id="ARBA00004635"/>
    </source>
</evidence>
<dbReference type="GO" id="GO:0016020">
    <property type="term" value="C:membrane"/>
    <property type="evidence" value="ECO:0007669"/>
    <property type="project" value="UniProtKB-SubCell"/>
</dbReference>
<dbReference type="Gene3D" id="3.30.300.210">
    <property type="entry name" value="Nutrient germinant receptor protein C, domain 3"/>
    <property type="match status" value="1"/>
</dbReference>
<proteinExistence type="inferred from homology"/>
<keyword evidence="4" id="KW-0732">Signal</keyword>
<protein>
    <submittedName>
        <fullName evidence="10">Spore germination protein</fullName>
    </submittedName>
</protein>
<dbReference type="PANTHER" id="PTHR35789">
    <property type="entry name" value="SPORE GERMINATION PROTEIN B3"/>
    <property type="match status" value="1"/>
</dbReference>
<sequence length="387" mass="44116">MRTFQNSPTGASRRRLLKLCCSVILLVTGCSDRQIFDETGLVTVVGYDLEKDGNIRGTIVMPSINPEAKEKIQLISTVGKTSKGIRDKANLQSDKRVLGGQLRVALYNEALAKQGLGNIVDTLYRDPSISSRLYLCVYEGSTYDLLTYPYKELGNIGIYMYRMIEQNVKGEKIPSTTMHEFFRAYYDHGIDPQLPYVVRKGNEIEIKGVALFQGDRYVGWITPKEAFLIKLIHGNFRIGSYDTAVPAKVFGKYTLHEKDRKKEVHLVFDTISSKSTIKLTNASPAHFDVSIKLDTRILELTMPLKVDKSDVLQIMERELEKELEEKLLQVVKKMQDMNVDTAGFGIIYRANRRGMEEMTVEEWRKMIKQATFRFQVDATIIRNGVMN</sequence>
<evidence type="ECO:0000313" key="11">
    <source>
        <dbReference type="Proteomes" id="UP000198915"/>
    </source>
</evidence>
<evidence type="ECO:0000313" key="10">
    <source>
        <dbReference type="EMBL" id="SFK24226.1"/>
    </source>
</evidence>
<dbReference type="RefSeq" id="WP_092270827.1">
    <property type="nucleotide sequence ID" value="NZ_FORT01000010.1"/>
</dbReference>
<organism evidence="10 11">
    <name type="scientific">Brevibacillus centrosporus</name>
    <dbReference type="NCBI Taxonomy" id="54910"/>
    <lineage>
        <taxon>Bacteria</taxon>
        <taxon>Bacillati</taxon>
        <taxon>Bacillota</taxon>
        <taxon>Bacilli</taxon>
        <taxon>Bacillales</taxon>
        <taxon>Paenibacillaceae</taxon>
        <taxon>Brevibacillus</taxon>
    </lineage>
</organism>